<evidence type="ECO:0000256" key="3">
    <source>
        <dbReference type="ARBA" id="ARBA00007845"/>
    </source>
</evidence>
<evidence type="ECO:0000256" key="17">
    <source>
        <dbReference type="SAM" id="MobiDB-lite"/>
    </source>
</evidence>
<evidence type="ECO:0000256" key="9">
    <source>
        <dbReference type="ARBA" id="ARBA00022840"/>
    </source>
</evidence>
<feature type="domain" description="Morc S5" evidence="18">
    <location>
        <begin position="418"/>
        <end position="558"/>
    </location>
</feature>
<dbReference type="FunFam" id="3.30.565.10:FF:000075">
    <property type="entry name" value="MORC family CW-type zinc finger protein 4"/>
    <property type="match status" value="1"/>
</dbReference>
<evidence type="ECO:0000256" key="10">
    <source>
        <dbReference type="ARBA" id="ARBA00022853"/>
    </source>
</evidence>
<gene>
    <name evidence="19" type="ORF">JCGZ_18011</name>
</gene>
<evidence type="ECO:0000256" key="12">
    <source>
        <dbReference type="ARBA" id="ARBA00023054"/>
    </source>
</evidence>
<feature type="region of interest" description="Disordered" evidence="17">
    <location>
        <begin position="1"/>
        <end position="75"/>
    </location>
</feature>
<dbReference type="Proteomes" id="UP000027138">
    <property type="component" value="Unassembled WGS sequence"/>
</dbReference>
<evidence type="ECO:0000256" key="15">
    <source>
        <dbReference type="ARBA" id="ARBA00023242"/>
    </source>
</evidence>
<keyword evidence="14" id="KW-0234">DNA repair</keyword>
<dbReference type="EMBL" id="KK914893">
    <property type="protein sequence ID" value="KDP26853.1"/>
    <property type="molecule type" value="Genomic_DNA"/>
</dbReference>
<evidence type="ECO:0000256" key="5">
    <source>
        <dbReference type="ARBA" id="ARBA00022741"/>
    </source>
</evidence>
<keyword evidence="6" id="KW-0255">Endonuclease</keyword>
<dbReference type="GO" id="GO:0006325">
    <property type="term" value="P:chromatin organization"/>
    <property type="evidence" value="ECO:0007669"/>
    <property type="project" value="UniProtKB-KW"/>
</dbReference>
<dbReference type="GO" id="GO:0004519">
    <property type="term" value="F:endonuclease activity"/>
    <property type="evidence" value="ECO:0007669"/>
    <property type="project" value="UniProtKB-KW"/>
</dbReference>
<keyword evidence="10" id="KW-0156">Chromatin regulator</keyword>
<feature type="compositionally biased region" description="Basic and acidic residues" evidence="17">
    <location>
        <begin position="1"/>
        <end position="10"/>
    </location>
</feature>
<evidence type="ECO:0000256" key="6">
    <source>
        <dbReference type="ARBA" id="ARBA00022759"/>
    </source>
</evidence>
<keyword evidence="13" id="KW-0943">RNA-mediated gene silencing</keyword>
<dbReference type="PANTHER" id="PTHR23336">
    <property type="entry name" value="ZINC FINGER CW-TYPE COILED-COIL DOMAIN PROTEIN 3"/>
    <property type="match status" value="1"/>
</dbReference>
<keyword evidence="7" id="KW-0227">DNA damage</keyword>
<dbReference type="InterPro" id="IPR036890">
    <property type="entry name" value="HATPase_C_sf"/>
</dbReference>
<organism evidence="19 20">
    <name type="scientific">Jatropha curcas</name>
    <name type="common">Barbados nut</name>
    <dbReference type="NCBI Taxonomy" id="180498"/>
    <lineage>
        <taxon>Eukaryota</taxon>
        <taxon>Viridiplantae</taxon>
        <taxon>Streptophyta</taxon>
        <taxon>Embryophyta</taxon>
        <taxon>Tracheophyta</taxon>
        <taxon>Spermatophyta</taxon>
        <taxon>Magnoliopsida</taxon>
        <taxon>eudicotyledons</taxon>
        <taxon>Gunneridae</taxon>
        <taxon>Pentapetalae</taxon>
        <taxon>rosids</taxon>
        <taxon>fabids</taxon>
        <taxon>Malpighiales</taxon>
        <taxon>Euphorbiaceae</taxon>
        <taxon>Crotonoideae</taxon>
        <taxon>Jatropheae</taxon>
        <taxon>Jatropha</taxon>
    </lineage>
</organism>
<dbReference type="GO" id="GO:0006281">
    <property type="term" value="P:DNA repair"/>
    <property type="evidence" value="ECO:0007669"/>
    <property type="project" value="UniProtKB-KW"/>
</dbReference>
<evidence type="ECO:0000256" key="14">
    <source>
        <dbReference type="ARBA" id="ARBA00023204"/>
    </source>
</evidence>
<dbReference type="GO" id="GO:0003723">
    <property type="term" value="F:RNA binding"/>
    <property type="evidence" value="ECO:0007669"/>
    <property type="project" value="UniProtKB-KW"/>
</dbReference>
<reference evidence="19 20" key="1">
    <citation type="journal article" date="2014" name="PLoS ONE">
        <title>Global Analysis of Gene Expression Profiles in Physic Nut (Jatropha curcas L.) Seedlings Exposed to Salt Stress.</title>
        <authorList>
            <person name="Zhang L."/>
            <person name="Zhang C."/>
            <person name="Wu P."/>
            <person name="Chen Y."/>
            <person name="Li M."/>
            <person name="Jiang H."/>
            <person name="Wu G."/>
        </authorList>
    </citation>
    <scope>NUCLEOTIDE SEQUENCE [LARGE SCALE GENOMIC DNA]</scope>
    <source>
        <strain evidence="20">cv. GZQX0401</strain>
        <tissue evidence="19">Young leaves</tissue>
    </source>
</reference>
<dbReference type="GO" id="GO:0031047">
    <property type="term" value="P:regulatory ncRNA-mediated gene silencing"/>
    <property type="evidence" value="ECO:0007669"/>
    <property type="project" value="UniProtKB-KW"/>
</dbReference>
<keyword evidence="15" id="KW-0539">Nucleus</keyword>
<keyword evidence="12 16" id="KW-0175">Coiled coil</keyword>
<keyword evidence="11" id="KW-0694">RNA-binding</keyword>
<dbReference type="Pfam" id="PF17942">
    <property type="entry name" value="Morc6_S5"/>
    <property type="match status" value="1"/>
</dbReference>
<dbReference type="GO" id="GO:0016887">
    <property type="term" value="F:ATP hydrolysis activity"/>
    <property type="evidence" value="ECO:0007669"/>
    <property type="project" value="InterPro"/>
</dbReference>
<dbReference type="SUPFAM" id="SSF55874">
    <property type="entry name" value="ATPase domain of HSP90 chaperone/DNA topoisomerase II/histidine kinase"/>
    <property type="match status" value="1"/>
</dbReference>
<feature type="coiled-coil region" evidence="16">
    <location>
        <begin position="652"/>
        <end position="721"/>
    </location>
</feature>
<evidence type="ECO:0000313" key="19">
    <source>
        <dbReference type="EMBL" id="KDP26853.1"/>
    </source>
</evidence>
<dbReference type="GO" id="GO:0031349">
    <property type="term" value="P:positive regulation of defense response"/>
    <property type="evidence" value="ECO:0007669"/>
    <property type="project" value="UniProtKB-ARBA"/>
</dbReference>
<keyword evidence="4" id="KW-0540">Nuclease</keyword>
<dbReference type="AlphaFoldDB" id="A0A067JVM5"/>
<evidence type="ECO:0000256" key="16">
    <source>
        <dbReference type="SAM" id="Coils"/>
    </source>
</evidence>
<evidence type="ECO:0000256" key="8">
    <source>
        <dbReference type="ARBA" id="ARBA00022801"/>
    </source>
</evidence>
<comment type="cofactor">
    <cofactor evidence="1">
        <name>Mn(2+)</name>
        <dbReference type="ChEBI" id="CHEBI:29035"/>
    </cofactor>
</comment>
<dbReference type="OrthoDB" id="757982at2759"/>
<sequence length="731" mass="82357">MDSIVKRENPEPANSSPRLNQKLLKLSQTQISYHSGSSSSSSSSSDSDSNDIDDGGVSNLNANKRKQNSSFGDLLKKPKREEEFCSIMPPAGFLASLNNNQELQPQPLLKKTMERKDNSLLPLTVAHNNNNKLAVATISRGCKQFWKAGDYEEDVATDSTYSAIGMDHVRVHPKFLHSNATSHKWALGAFAELLDNALDEVCNGATYVNVDVLENQKDGSMMILVEDNGGGMNPDKMRQCMSLGYSAKSKMSNAIGQYGNGFKTSTMRLGADVIVFSRCDDGKSPTQSIGLLSYTFLRATGKEDIVVPMIDFEKKGKSNKWNKKIRSSLNDWNANSEIILQWSPFISEEDLFKQFEFLEDQGTRIIIYNLWEDDEGNLELDFDTNPHDIQIRGVNRDERNIQMAKQYPSARHFLTYQHSLRSYAAILYLRLPTGFRIFLRGKDVEHHDIVNDMILAKNIVYRPQHVENDPDVAAYGTIGFVKDAHHHIDVQGFNVYHKNRLIKPFWRVWNAAGSDGRGVIGLMEVNFVEPAHDKQGFERTNGLSRLEARLNAIQKSYWSSNCQEIGYAARRHPKNHNSSNIECTSQSKNKVKGSAKGFPAVHAISPNQQSSINGDLKAKACLKLGETPLRSITTDPLYCSVVKGQQMATGSHSKLQEKTEELDAEKKKAEQLDQENIALVEMIQEERTRRDQMEEDLTEKLKDAYKTIEELMERVRQLEGCKSSNCKIEKD</sequence>
<evidence type="ECO:0000259" key="18">
    <source>
        <dbReference type="Pfam" id="PF17942"/>
    </source>
</evidence>
<dbReference type="InterPro" id="IPR045261">
    <property type="entry name" value="MORC_ATPase"/>
</dbReference>
<keyword evidence="5" id="KW-0547">Nucleotide-binding</keyword>
<evidence type="ECO:0000256" key="7">
    <source>
        <dbReference type="ARBA" id="ARBA00022763"/>
    </source>
</evidence>
<keyword evidence="20" id="KW-1185">Reference proteome</keyword>
<dbReference type="InterPro" id="IPR041006">
    <property type="entry name" value="Morc_S5"/>
</dbReference>
<keyword evidence="9" id="KW-0067">ATP-binding</keyword>
<keyword evidence="8" id="KW-0378">Hydrolase</keyword>
<evidence type="ECO:0000256" key="11">
    <source>
        <dbReference type="ARBA" id="ARBA00022884"/>
    </source>
</evidence>
<evidence type="ECO:0000256" key="13">
    <source>
        <dbReference type="ARBA" id="ARBA00023158"/>
    </source>
</evidence>
<evidence type="ECO:0000256" key="4">
    <source>
        <dbReference type="ARBA" id="ARBA00022722"/>
    </source>
</evidence>
<evidence type="ECO:0000256" key="1">
    <source>
        <dbReference type="ARBA" id="ARBA00001936"/>
    </source>
</evidence>
<comment type="similarity">
    <text evidence="3">Belongs to the MORC ATPase protein family.</text>
</comment>
<dbReference type="Gene3D" id="3.30.565.10">
    <property type="entry name" value="Histidine kinase-like ATPase, C-terminal domain"/>
    <property type="match status" value="1"/>
</dbReference>
<protein>
    <recommendedName>
        <fullName evidence="18">Morc S5 domain-containing protein</fullName>
    </recommendedName>
</protein>
<dbReference type="GO" id="GO:0005524">
    <property type="term" value="F:ATP binding"/>
    <property type="evidence" value="ECO:0007669"/>
    <property type="project" value="UniProtKB-KW"/>
</dbReference>
<accession>A0A067JVM5</accession>
<dbReference type="PANTHER" id="PTHR23336:SF72">
    <property type="entry name" value="PROTEIN MICRORCHIDIA 5"/>
    <property type="match status" value="1"/>
</dbReference>
<proteinExistence type="inferred from homology"/>
<evidence type="ECO:0000313" key="20">
    <source>
        <dbReference type="Proteomes" id="UP000027138"/>
    </source>
</evidence>
<dbReference type="Pfam" id="PF13589">
    <property type="entry name" value="HATPase_c_3"/>
    <property type="match status" value="1"/>
</dbReference>
<dbReference type="GO" id="GO:0005634">
    <property type="term" value="C:nucleus"/>
    <property type="evidence" value="ECO:0007669"/>
    <property type="project" value="UniProtKB-SubCell"/>
</dbReference>
<comment type="subcellular location">
    <subcellularLocation>
        <location evidence="2">Nucleus</location>
    </subcellularLocation>
</comment>
<evidence type="ECO:0000256" key="2">
    <source>
        <dbReference type="ARBA" id="ARBA00004123"/>
    </source>
</evidence>
<feature type="compositionally biased region" description="Low complexity" evidence="17">
    <location>
        <begin position="35"/>
        <end position="47"/>
    </location>
</feature>
<name>A0A067JVM5_JATCU</name>